<dbReference type="PANTHER" id="PTHR48207:SF3">
    <property type="entry name" value="SUCCINATE--HYDROXYMETHYLGLUTARATE COA-TRANSFERASE"/>
    <property type="match status" value="1"/>
</dbReference>
<proteinExistence type="predicted"/>
<reference evidence="2" key="1">
    <citation type="submission" date="2018-05" db="EMBL/GenBank/DDBJ databases">
        <authorList>
            <person name="Lanie J.A."/>
            <person name="Ng W.-L."/>
            <person name="Kazmierczak K.M."/>
            <person name="Andrzejewski T.M."/>
            <person name="Davidsen T.M."/>
            <person name="Wayne K.J."/>
            <person name="Tettelin H."/>
            <person name="Glass J.I."/>
            <person name="Rusch D."/>
            <person name="Podicherti R."/>
            <person name="Tsui H.-C.T."/>
            <person name="Winkler M.E."/>
        </authorList>
    </citation>
    <scope>NUCLEOTIDE SEQUENCE</scope>
</reference>
<evidence type="ECO:0000313" key="2">
    <source>
        <dbReference type="EMBL" id="SVD37346.1"/>
    </source>
</evidence>
<dbReference type="SUPFAM" id="SSF89796">
    <property type="entry name" value="CoA-transferase family III (CaiB/BaiF)"/>
    <property type="match status" value="1"/>
</dbReference>
<gene>
    <name evidence="2" type="ORF">METZ01_LOCUS390200</name>
</gene>
<dbReference type="Pfam" id="PF02515">
    <property type="entry name" value="CoA_transf_3"/>
    <property type="match status" value="1"/>
</dbReference>
<protein>
    <recommendedName>
        <fullName evidence="3">CoA transferase</fullName>
    </recommendedName>
</protein>
<dbReference type="InterPro" id="IPR050483">
    <property type="entry name" value="CoA-transferase_III_domain"/>
</dbReference>
<dbReference type="InterPro" id="IPR023606">
    <property type="entry name" value="CoA-Trfase_III_dom_1_sf"/>
</dbReference>
<dbReference type="InterPro" id="IPR003673">
    <property type="entry name" value="CoA-Trfase_fam_III"/>
</dbReference>
<organism evidence="2">
    <name type="scientific">marine metagenome</name>
    <dbReference type="NCBI Taxonomy" id="408172"/>
    <lineage>
        <taxon>unclassified sequences</taxon>
        <taxon>metagenomes</taxon>
        <taxon>ecological metagenomes</taxon>
    </lineage>
</organism>
<dbReference type="Gene3D" id="3.40.50.10540">
    <property type="entry name" value="Crotonobetainyl-coa:carnitine coa-transferase, domain 1"/>
    <property type="match status" value="1"/>
</dbReference>
<accession>A0A382USX0</accession>
<sequence>MTTAFSGVNVLDFCWVAIGPMTTRYLADFGANVIRVESIKRIDTIRTATPLKDNQPGINNSAYFANYNGGKQSMALNMGNPKAREIARELVEWADIVTENFTPGIMERWGLDYQNLKKIKPDIIMFSASMQGRGGPFSNHPGFGPVLTALSSHTNLTGWPDRVPTSPYGAYTDFLLPRLAVAAIGAALDHKQRTGAGTYLDMSQLEGSLYFVADALMNFSGNGKVDMRNGNKHPTFAP</sequence>
<keyword evidence="1" id="KW-0808">Transferase</keyword>
<dbReference type="AlphaFoldDB" id="A0A382USX0"/>
<dbReference type="EMBL" id="UINC01146553">
    <property type="protein sequence ID" value="SVD37346.1"/>
    <property type="molecule type" value="Genomic_DNA"/>
</dbReference>
<evidence type="ECO:0008006" key="3">
    <source>
        <dbReference type="Google" id="ProtNLM"/>
    </source>
</evidence>
<feature type="non-terminal residue" evidence="2">
    <location>
        <position position="238"/>
    </location>
</feature>
<dbReference type="PANTHER" id="PTHR48207">
    <property type="entry name" value="SUCCINATE--HYDROXYMETHYLGLUTARATE COA-TRANSFERASE"/>
    <property type="match status" value="1"/>
</dbReference>
<dbReference type="GO" id="GO:0008410">
    <property type="term" value="F:CoA-transferase activity"/>
    <property type="evidence" value="ECO:0007669"/>
    <property type="project" value="TreeGrafter"/>
</dbReference>
<name>A0A382USX0_9ZZZZ</name>
<evidence type="ECO:0000256" key="1">
    <source>
        <dbReference type="ARBA" id="ARBA00022679"/>
    </source>
</evidence>